<name>A0A0F9SHR4_9ZZZZ</name>
<sequence length="149" mass="16177">MSLKSKPSYTLHRLRPAGTVDVALATLVDDLKILKDKKIRGDIDAWGFKTIEGFIQFVGGTAPTAALQILEVIQWPDPTDSDAINEDLVASEQANLTALVDKQKFRITIAEAGRLFLRVAAVTGTPTSLHVFVTGGEVMSSLLERRAQS</sequence>
<dbReference type="EMBL" id="LAZR01001961">
    <property type="protein sequence ID" value="KKN36506.1"/>
    <property type="molecule type" value="Genomic_DNA"/>
</dbReference>
<comment type="caution">
    <text evidence="1">The sequence shown here is derived from an EMBL/GenBank/DDBJ whole genome shotgun (WGS) entry which is preliminary data.</text>
</comment>
<accession>A0A0F9SHR4</accession>
<reference evidence="1" key="1">
    <citation type="journal article" date="2015" name="Nature">
        <title>Complex archaea that bridge the gap between prokaryotes and eukaryotes.</title>
        <authorList>
            <person name="Spang A."/>
            <person name="Saw J.H."/>
            <person name="Jorgensen S.L."/>
            <person name="Zaremba-Niedzwiedzka K."/>
            <person name="Martijn J."/>
            <person name="Lind A.E."/>
            <person name="van Eijk R."/>
            <person name="Schleper C."/>
            <person name="Guy L."/>
            <person name="Ettema T.J."/>
        </authorList>
    </citation>
    <scope>NUCLEOTIDE SEQUENCE</scope>
</reference>
<protein>
    <submittedName>
        <fullName evidence="1">Uncharacterized protein</fullName>
    </submittedName>
</protein>
<evidence type="ECO:0000313" key="1">
    <source>
        <dbReference type="EMBL" id="KKN36506.1"/>
    </source>
</evidence>
<organism evidence="1">
    <name type="scientific">marine sediment metagenome</name>
    <dbReference type="NCBI Taxonomy" id="412755"/>
    <lineage>
        <taxon>unclassified sequences</taxon>
        <taxon>metagenomes</taxon>
        <taxon>ecological metagenomes</taxon>
    </lineage>
</organism>
<dbReference type="AlphaFoldDB" id="A0A0F9SHR4"/>
<gene>
    <name evidence="1" type="ORF">LCGC14_0772920</name>
</gene>
<proteinExistence type="predicted"/>